<protein>
    <submittedName>
        <fullName evidence="3">Uncharacterized protein</fullName>
    </submittedName>
</protein>
<proteinExistence type="predicted"/>
<feature type="region of interest" description="Disordered" evidence="1">
    <location>
        <begin position="1"/>
        <end position="22"/>
    </location>
</feature>
<sequence>MGACPEGVPRARGAGRAPSGPWTVGVRSVRRGRALSAPVGACLGWSAVRRRGGERQGRAGPERAADGRPQGHRGTAFGVAVVVGVAALALLLVMCGAGGAHGVPPPRPGRPLTAQWPGVAPTGAETGRTPTRGARWKEPHPWSRRPEPP</sequence>
<evidence type="ECO:0000313" key="4">
    <source>
        <dbReference type="Proteomes" id="UP001500994"/>
    </source>
</evidence>
<gene>
    <name evidence="3" type="ORF">GCM10009864_42700</name>
</gene>
<reference evidence="4" key="1">
    <citation type="journal article" date="2019" name="Int. J. Syst. Evol. Microbiol.">
        <title>The Global Catalogue of Microorganisms (GCM) 10K type strain sequencing project: providing services to taxonomists for standard genome sequencing and annotation.</title>
        <authorList>
            <consortium name="The Broad Institute Genomics Platform"/>
            <consortium name="The Broad Institute Genome Sequencing Center for Infectious Disease"/>
            <person name="Wu L."/>
            <person name="Ma J."/>
        </authorList>
    </citation>
    <scope>NUCLEOTIDE SEQUENCE [LARGE SCALE GENOMIC DNA]</scope>
    <source>
        <strain evidence="4">JCM 16374</strain>
    </source>
</reference>
<organism evidence="3 4">
    <name type="scientific">Streptomyces lunalinharesii</name>
    <dbReference type="NCBI Taxonomy" id="333384"/>
    <lineage>
        <taxon>Bacteria</taxon>
        <taxon>Bacillati</taxon>
        <taxon>Actinomycetota</taxon>
        <taxon>Actinomycetes</taxon>
        <taxon>Kitasatosporales</taxon>
        <taxon>Streptomycetaceae</taxon>
        <taxon>Streptomyces</taxon>
    </lineage>
</organism>
<accession>A0ABP6EJ44</accession>
<keyword evidence="2" id="KW-0812">Transmembrane</keyword>
<dbReference type="Proteomes" id="UP001500994">
    <property type="component" value="Unassembled WGS sequence"/>
</dbReference>
<feature type="region of interest" description="Disordered" evidence="1">
    <location>
        <begin position="98"/>
        <end position="149"/>
    </location>
</feature>
<dbReference type="EMBL" id="BAAARK010000013">
    <property type="protein sequence ID" value="GAA2668365.1"/>
    <property type="molecule type" value="Genomic_DNA"/>
</dbReference>
<feature type="compositionally biased region" description="Basic and acidic residues" evidence="1">
    <location>
        <begin position="51"/>
        <end position="66"/>
    </location>
</feature>
<evidence type="ECO:0000256" key="1">
    <source>
        <dbReference type="SAM" id="MobiDB-lite"/>
    </source>
</evidence>
<feature type="region of interest" description="Disordered" evidence="1">
    <location>
        <begin position="48"/>
        <end position="73"/>
    </location>
</feature>
<keyword evidence="2" id="KW-0472">Membrane</keyword>
<evidence type="ECO:0000313" key="3">
    <source>
        <dbReference type="EMBL" id="GAA2668365.1"/>
    </source>
</evidence>
<keyword evidence="2" id="KW-1133">Transmembrane helix</keyword>
<evidence type="ECO:0000256" key="2">
    <source>
        <dbReference type="SAM" id="Phobius"/>
    </source>
</evidence>
<name>A0ABP6EJ44_9ACTN</name>
<keyword evidence="4" id="KW-1185">Reference proteome</keyword>
<comment type="caution">
    <text evidence="3">The sequence shown here is derived from an EMBL/GenBank/DDBJ whole genome shotgun (WGS) entry which is preliminary data.</text>
</comment>
<feature type="compositionally biased region" description="Basic and acidic residues" evidence="1">
    <location>
        <begin position="135"/>
        <end position="149"/>
    </location>
</feature>
<feature type="transmembrane region" description="Helical" evidence="2">
    <location>
        <begin position="76"/>
        <end position="100"/>
    </location>
</feature>